<keyword evidence="3" id="KW-1185">Reference proteome</keyword>
<feature type="non-terminal residue" evidence="2">
    <location>
        <position position="1"/>
    </location>
</feature>
<name>A0A6S7GYK2_PARCT</name>
<accession>A0A6S7GYK2</accession>
<proteinExistence type="predicted"/>
<sequence>KVEAEGDTYCPFHKSLLAKAAVQVGREANDTSYFLQDDGRSRKQKCFTIPFSVFTVAIQEKLVQVVRNSRITIQHKAKTQPQAVEKSRHKRGISEVASPIVIEHEPKTRRQEEPTDTEHYDQKTNGTRRVVVVDEPPSAGGVVVVDEPSSAGGVVVVDEPSSAGEEKDTASPADRTETEEED</sequence>
<reference evidence="2" key="1">
    <citation type="submission" date="2020-04" db="EMBL/GenBank/DDBJ databases">
        <authorList>
            <person name="Alioto T."/>
            <person name="Alioto T."/>
            <person name="Gomez Garrido J."/>
        </authorList>
    </citation>
    <scope>NUCLEOTIDE SEQUENCE</scope>
    <source>
        <strain evidence="2">A484AB</strain>
    </source>
</reference>
<evidence type="ECO:0000256" key="1">
    <source>
        <dbReference type="SAM" id="MobiDB-lite"/>
    </source>
</evidence>
<evidence type="ECO:0000313" key="3">
    <source>
        <dbReference type="Proteomes" id="UP001152795"/>
    </source>
</evidence>
<dbReference type="EMBL" id="CACRXK020003021">
    <property type="protein sequence ID" value="CAB3997088.1"/>
    <property type="molecule type" value="Genomic_DNA"/>
</dbReference>
<protein>
    <submittedName>
        <fullName evidence="2">Uncharacterized protein</fullName>
    </submittedName>
</protein>
<dbReference type="AlphaFoldDB" id="A0A6S7GYK2"/>
<organism evidence="2 3">
    <name type="scientific">Paramuricea clavata</name>
    <name type="common">Red gorgonian</name>
    <name type="synonym">Violescent sea-whip</name>
    <dbReference type="NCBI Taxonomy" id="317549"/>
    <lineage>
        <taxon>Eukaryota</taxon>
        <taxon>Metazoa</taxon>
        <taxon>Cnidaria</taxon>
        <taxon>Anthozoa</taxon>
        <taxon>Octocorallia</taxon>
        <taxon>Malacalcyonacea</taxon>
        <taxon>Plexauridae</taxon>
        <taxon>Paramuricea</taxon>
    </lineage>
</organism>
<evidence type="ECO:0000313" key="2">
    <source>
        <dbReference type="EMBL" id="CAB3997088.1"/>
    </source>
</evidence>
<dbReference type="Proteomes" id="UP001152795">
    <property type="component" value="Unassembled WGS sequence"/>
</dbReference>
<gene>
    <name evidence="2" type="ORF">PACLA_8A066888</name>
</gene>
<feature type="region of interest" description="Disordered" evidence="1">
    <location>
        <begin position="77"/>
        <end position="182"/>
    </location>
</feature>
<comment type="caution">
    <text evidence="2">The sequence shown here is derived from an EMBL/GenBank/DDBJ whole genome shotgun (WGS) entry which is preliminary data.</text>
</comment>
<feature type="compositionally biased region" description="Basic and acidic residues" evidence="1">
    <location>
        <begin position="102"/>
        <end position="122"/>
    </location>
</feature>